<evidence type="ECO:0000313" key="3">
    <source>
        <dbReference type="Proteomes" id="UP001500902"/>
    </source>
</evidence>
<dbReference type="GO" id="GO:0004527">
    <property type="term" value="F:exonuclease activity"/>
    <property type="evidence" value="ECO:0007669"/>
    <property type="project" value="UniProtKB-KW"/>
</dbReference>
<dbReference type="InterPro" id="IPR036397">
    <property type="entry name" value="RNaseH_sf"/>
</dbReference>
<dbReference type="CDD" id="cd17748">
    <property type="entry name" value="BRCT_DNA_ligase_like"/>
    <property type="match status" value="1"/>
</dbReference>
<name>A0ABP7DID6_9ACTN</name>
<dbReference type="SUPFAM" id="SSF52113">
    <property type="entry name" value="BRCT domain"/>
    <property type="match status" value="1"/>
</dbReference>
<accession>A0ABP7DID6</accession>
<dbReference type="InterPro" id="IPR013520">
    <property type="entry name" value="Ribonucl_H"/>
</dbReference>
<dbReference type="InterPro" id="IPR001357">
    <property type="entry name" value="BRCT_dom"/>
</dbReference>
<dbReference type="Gene3D" id="3.40.50.10190">
    <property type="entry name" value="BRCT domain"/>
    <property type="match status" value="1"/>
</dbReference>
<keyword evidence="2" id="KW-0540">Nuclease</keyword>
<dbReference type="SUPFAM" id="SSF53098">
    <property type="entry name" value="Ribonuclease H-like"/>
    <property type="match status" value="1"/>
</dbReference>
<dbReference type="SMART" id="SM00479">
    <property type="entry name" value="EXOIII"/>
    <property type="match status" value="1"/>
</dbReference>
<dbReference type="PANTHER" id="PTHR30231">
    <property type="entry name" value="DNA POLYMERASE III SUBUNIT EPSILON"/>
    <property type="match status" value="1"/>
</dbReference>
<dbReference type="InterPro" id="IPR012337">
    <property type="entry name" value="RNaseH-like_sf"/>
</dbReference>
<dbReference type="InterPro" id="IPR036420">
    <property type="entry name" value="BRCT_dom_sf"/>
</dbReference>
<dbReference type="Pfam" id="PF00929">
    <property type="entry name" value="RNase_T"/>
    <property type="match status" value="1"/>
</dbReference>
<feature type="domain" description="BRCT" evidence="1">
    <location>
        <begin position="214"/>
        <end position="298"/>
    </location>
</feature>
<organism evidence="2 3">
    <name type="scientific">Nonomuraea antimicrobica</name>
    <dbReference type="NCBI Taxonomy" id="561173"/>
    <lineage>
        <taxon>Bacteria</taxon>
        <taxon>Bacillati</taxon>
        <taxon>Actinomycetota</taxon>
        <taxon>Actinomycetes</taxon>
        <taxon>Streptosporangiales</taxon>
        <taxon>Streptosporangiaceae</taxon>
        <taxon>Nonomuraea</taxon>
    </lineage>
</organism>
<evidence type="ECO:0000259" key="1">
    <source>
        <dbReference type="PROSITE" id="PS50172"/>
    </source>
</evidence>
<dbReference type="RefSeq" id="WP_344891483.1">
    <property type="nucleotide sequence ID" value="NZ_BAAAZP010000183.1"/>
</dbReference>
<dbReference type="PANTHER" id="PTHR30231:SF42">
    <property type="entry name" value="EXONUCLEASE"/>
    <property type="match status" value="1"/>
</dbReference>
<comment type="caution">
    <text evidence="2">The sequence shown here is derived from an EMBL/GenBank/DDBJ whole genome shotgun (WGS) entry which is preliminary data.</text>
</comment>
<reference evidence="3" key="1">
    <citation type="journal article" date="2019" name="Int. J. Syst. Evol. Microbiol.">
        <title>The Global Catalogue of Microorganisms (GCM) 10K type strain sequencing project: providing services to taxonomists for standard genome sequencing and annotation.</title>
        <authorList>
            <consortium name="The Broad Institute Genomics Platform"/>
            <consortium name="The Broad Institute Genome Sequencing Center for Infectious Disease"/>
            <person name="Wu L."/>
            <person name="Ma J."/>
        </authorList>
    </citation>
    <scope>NUCLEOTIDE SEQUENCE [LARGE SCALE GENOMIC DNA]</scope>
    <source>
        <strain evidence="3">JCM 16904</strain>
    </source>
</reference>
<dbReference type="Gene3D" id="3.30.420.10">
    <property type="entry name" value="Ribonuclease H-like superfamily/Ribonuclease H"/>
    <property type="match status" value="1"/>
</dbReference>
<keyword evidence="2" id="KW-0378">Hydrolase</keyword>
<dbReference type="EMBL" id="BAAAZP010000183">
    <property type="protein sequence ID" value="GAA3704789.1"/>
    <property type="molecule type" value="Genomic_DNA"/>
</dbReference>
<dbReference type="PROSITE" id="PS50172">
    <property type="entry name" value="BRCT"/>
    <property type="match status" value="1"/>
</dbReference>
<gene>
    <name evidence="2" type="ORF">GCM10022224_082760</name>
</gene>
<keyword evidence="3" id="KW-1185">Reference proteome</keyword>
<protein>
    <submittedName>
        <fullName evidence="2">Exonuclease domain-containing protein</fullName>
    </submittedName>
</protein>
<sequence>MNDSWVAIDFETANSHRGSPCAVGMVSVETGRITESFTTLIKPPAKYSWFDSFNVGLHGISENSVKDAPTWEETFQKILAFAGGRPLVAHNAAFDLGVLREACTAANILWPDISYACSLVVARKTWTLSSYSLPYVAQAAGSMLPRHHEAGADARAAAEIMLDALRFHEAMTLHDLFANRKIRMGRISADSWSGCQSTNSNTRAPIPDANPDADPNGPFYGLAVCFTGTLLSMNRKEAHTHLAEVGGQPAVGVTRKTDVLVIGTQDPARLRPGDDQSSKSRKAEEFLAKGHQIEIISEADFLERLACSEIAKRG</sequence>
<proteinExistence type="predicted"/>
<dbReference type="Proteomes" id="UP001500902">
    <property type="component" value="Unassembled WGS sequence"/>
</dbReference>
<evidence type="ECO:0000313" key="2">
    <source>
        <dbReference type="EMBL" id="GAA3704789.1"/>
    </source>
</evidence>
<keyword evidence="2" id="KW-0269">Exonuclease</keyword>